<dbReference type="Proteomes" id="UP001289374">
    <property type="component" value="Unassembled WGS sequence"/>
</dbReference>
<dbReference type="GO" id="GO:0005634">
    <property type="term" value="C:nucleus"/>
    <property type="evidence" value="ECO:0007669"/>
    <property type="project" value="UniProtKB-SubCell"/>
</dbReference>
<evidence type="ECO:0000256" key="7">
    <source>
        <dbReference type="ARBA" id="ARBA00023242"/>
    </source>
</evidence>
<reference evidence="9" key="1">
    <citation type="submission" date="2020-06" db="EMBL/GenBank/DDBJ databases">
        <authorList>
            <person name="Li T."/>
            <person name="Hu X."/>
            <person name="Zhang T."/>
            <person name="Song X."/>
            <person name="Zhang H."/>
            <person name="Dai N."/>
            <person name="Sheng W."/>
            <person name="Hou X."/>
            <person name="Wei L."/>
        </authorList>
    </citation>
    <scope>NUCLEOTIDE SEQUENCE</scope>
    <source>
        <strain evidence="9">K16</strain>
        <tissue evidence="9">Leaf</tissue>
    </source>
</reference>
<evidence type="ECO:0000313" key="10">
    <source>
        <dbReference type="Proteomes" id="UP001289374"/>
    </source>
</evidence>
<keyword evidence="5" id="KW-0479">Metal-binding</keyword>
<organism evidence="9 10">
    <name type="scientific">Sesamum angolense</name>
    <dbReference type="NCBI Taxonomy" id="2727404"/>
    <lineage>
        <taxon>Eukaryota</taxon>
        <taxon>Viridiplantae</taxon>
        <taxon>Streptophyta</taxon>
        <taxon>Embryophyta</taxon>
        <taxon>Tracheophyta</taxon>
        <taxon>Spermatophyta</taxon>
        <taxon>Magnoliopsida</taxon>
        <taxon>eudicotyledons</taxon>
        <taxon>Gunneridae</taxon>
        <taxon>Pentapetalae</taxon>
        <taxon>asterids</taxon>
        <taxon>lamiids</taxon>
        <taxon>Lamiales</taxon>
        <taxon>Pedaliaceae</taxon>
        <taxon>Sesamum</taxon>
    </lineage>
</organism>
<evidence type="ECO:0000256" key="4">
    <source>
        <dbReference type="ARBA" id="ARBA00022722"/>
    </source>
</evidence>
<evidence type="ECO:0000256" key="3">
    <source>
        <dbReference type="ARBA" id="ARBA00006958"/>
    </source>
</evidence>
<proteinExistence type="inferred from homology"/>
<comment type="subcellular location">
    <subcellularLocation>
        <location evidence="2">Nucleus</location>
    </subcellularLocation>
</comment>
<evidence type="ECO:0000259" key="8">
    <source>
        <dbReference type="Pfam" id="PF13359"/>
    </source>
</evidence>
<dbReference type="AlphaFoldDB" id="A0AAE1WVS7"/>
<evidence type="ECO:0000256" key="6">
    <source>
        <dbReference type="ARBA" id="ARBA00022801"/>
    </source>
</evidence>
<protein>
    <recommendedName>
        <fullName evidence="8">DDE Tnp4 domain-containing protein</fullName>
    </recommendedName>
</protein>
<dbReference type="GO" id="GO:0046872">
    <property type="term" value="F:metal ion binding"/>
    <property type="evidence" value="ECO:0007669"/>
    <property type="project" value="UniProtKB-KW"/>
</dbReference>
<keyword evidence="4" id="KW-0540">Nuclease</keyword>
<comment type="cofactor">
    <cofactor evidence="1">
        <name>a divalent metal cation</name>
        <dbReference type="ChEBI" id="CHEBI:60240"/>
    </cofactor>
</comment>
<dbReference type="EMBL" id="JACGWL010000006">
    <property type="protein sequence ID" value="KAK4400628.1"/>
    <property type="molecule type" value="Genomic_DNA"/>
</dbReference>
<sequence>MCDRNMKFTYVLIGWEGLVADARVLRDDVTKNLRLKVPKGNYYLCDNGYTNAEGFLTPYKEMDIDPMEHLLDDQNLELHREDEVGVIENVESTRECSNWRDELASNMFNEWRSRRLFI</sequence>
<evidence type="ECO:0000313" key="9">
    <source>
        <dbReference type="EMBL" id="KAK4400628.1"/>
    </source>
</evidence>
<gene>
    <name evidence="9" type="ORF">Sango_1168900</name>
</gene>
<dbReference type="GO" id="GO:0004518">
    <property type="term" value="F:nuclease activity"/>
    <property type="evidence" value="ECO:0007669"/>
    <property type="project" value="UniProtKB-KW"/>
</dbReference>
<name>A0AAE1WVS7_9LAMI</name>
<keyword evidence="7" id="KW-0539">Nucleus</keyword>
<feature type="domain" description="DDE Tnp4" evidence="8">
    <location>
        <begin position="2"/>
        <end position="73"/>
    </location>
</feature>
<dbReference type="PANTHER" id="PTHR22930:SF281">
    <property type="entry name" value="NUCLEASE"/>
    <property type="match status" value="1"/>
</dbReference>
<dbReference type="InterPro" id="IPR027806">
    <property type="entry name" value="HARBI1_dom"/>
</dbReference>
<accession>A0AAE1WVS7</accession>
<comment type="caution">
    <text evidence="9">The sequence shown here is derived from an EMBL/GenBank/DDBJ whole genome shotgun (WGS) entry which is preliminary data.</text>
</comment>
<dbReference type="InterPro" id="IPR045249">
    <property type="entry name" value="HARBI1-like"/>
</dbReference>
<evidence type="ECO:0000256" key="5">
    <source>
        <dbReference type="ARBA" id="ARBA00022723"/>
    </source>
</evidence>
<comment type="similarity">
    <text evidence="3">Belongs to the HARBI1 family.</text>
</comment>
<evidence type="ECO:0000256" key="1">
    <source>
        <dbReference type="ARBA" id="ARBA00001968"/>
    </source>
</evidence>
<evidence type="ECO:0000256" key="2">
    <source>
        <dbReference type="ARBA" id="ARBA00004123"/>
    </source>
</evidence>
<keyword evidence="6" id="KW-0378">Hydrolase</keyword>
<dbReference type="PANTHER" id="PTHR22930">
    <property type="match status" value="1"/>
</dbReference>
<dbReference type="Pfam" id="PF13359">
    <property type="entry name" value="DDE_Tnp_4"/>
    <property type="match status" value="1"/>
</dbReference>
<keyword evidence="10" id="KW-1185">Reference proteome</keyword>
<dbReference type="GO" id="GO:0016787">
    <property type="term" value="F:hydrolase activity"/>
    <property type="evidence" value="ECO:0007669"/>
    <property type="project" value="UniProtKB-KW"/>
</dbReference>
<reference evidence="9" key="2">
    <citation type="journal article" date="2024" name="Plant">
        <title>Genomic evolution and insights into agronomic trait innovations of Sesamum species.</title>
        <authorList>
            <person name="Miao H."/>
            <person name="Wang L."/>
            <person name="Qu L."/>
            <person name="Liu H."/>
            <person name="Sun Y."/>
            <person name="Le M."/>
            <person name="Wang Q."/>
            <person name="Wei S."/>
            <person name="Zheng Y."/>
            <person name="Lin W."/>
            <person name="Duan Y."/>
            <person name="Cao H."/>
            <person name="Xiong S."/>
            <person name="Wang X."/>
            <person name="Wei L."/>
            <person name="Li C."/>
            <person name="Ma Q."/>
            <person name="Ju M."/>
            <person name="Zhao R."/>
            <person name="Li G."/>
            <person name="Mu C."/>
            <person name="Tian Q."/>
            <person name="Mei H."/>
            <person name="Zhang T."/>
            <person name="Gao T."/>
            <person name="Zhang H."/>
        </authorList>
    </citation>
    <scope>NUCLEOTIDE SEQUENCE</scope>
    <source>
        <strain evidence="9">K16</strain>
    </source>
</reference>